<dbReference type="GO" id="GO:0003677">
    <property type="term" value="F:DNA binding"/>
    <property type="evidence" value="ECO:0007669"/>
    <property type="project" value="UniProtKB-UniRule"/>
</dbReference>
<evidence type="ECO:0000256" key="2">
    <source>
        <dbReference type="PROSITE-ProRule" id="PRU01076"/>
    </source>
</evidence>
<evidence type="ECO:0000259" key="4">
    <source>
        <dbReference type="PROSITE" id="PS51740"/>
    </source>
</evidence>
<dbReference type="InterPro" id="IPR051734">
    <property type="entry name" value="VapB_TA_antitoxins"/>
</dbReference>
<dbReference type="OrthoDB" id="5298361at2"/>
<organism evidence="5 6">
    <name type="scientific">Pseudomonas palleroniana</name>
    <dbReference type="NCBI Taxonomy" id="191390"/>
    <lineage>
        <taxon>Bacteria</taxon>
        <taxon>Pseudomonadati</taxon>
        <taxon>Pseudomonadota</taxon>
        <taxon>Gammaproteobacteria</taxon>
        <taxon>Pseudomonadales</taxon>
        <taxon>Pseudomonadaceae</taxon>
        <taxon>Pseudomonas</taxon>
    </lineage>
</organism>
<gene>
    <name evidence="5" type="ORF">AWV77_27210</name>
</gene>
<dbReference type="RefSeq" id="WP_060757247.1">
    <property type="nucleotide sequence ID" value="NZ_LRMR01000044.1"/>
</dbReference>
<keyword evidence="2" id="KW-0238">DNA-binding</keyword>
<dbReference type="Gene3D" id="2.10.260.10">
    <property type="match status" value="1"/>
</dbReference>
<protein>
    <submittedName>
        <fullName evidence="5">Antitoxin</fullName>
    </submittedName>
</protein>
<evidence type="ECO:0000256" key="3">
    <source>
        <dbReference type="SAM" id="MobiDB-lite"/>
    </source>
</evidence>
<dbReference type="PANTHER" id="PTHR37550:SF3">
    <property type="entry name" value="ANTITOXIN VAPB1"/>
    <property type="match status" value="1"/>
</dbReference>
<comment type="similarity">
    <text evidence="1">Belongs to the VapB family.</text>
</comment>
<feature type="region of interest" description="Disordered" evidence="3">
    <location>
        <begin position="59"/>
        <end position="79"/>
    </location>
</feature>
<feature type="domain" description="SpoVT-AbrB" evidence="4">
    <location>
        <begin position="4"/>
        <end position="46"/>
    </location>
</feature>
<evidence type="ECO:0000313" key="5">
    <source>
        <dbReference type="EMBL" id="KWU47765.1"/>
    </source>
</evidence>
<dbReference type="PANTHER" id="PTHR37550">
    <property type="entry name" value="ANTITOXIN VAPB1"/>
    <property type="match status" value="1"/>
</dbReference>
<dbReference type="PROSITE" id="PS51740">
    <property type="entry name" value="SPOVT_ABRB"/>
    <property type="match status" value="1"/>
</dbReference>
<name>A0A125PJJ0_9PSED</name>
<dbReference type="InterPro" id="IPR047976">
    <property type="entry name" value="Anti_VapB2-like"/>
</dbReference>
<dbReference type="SUPFAM" id="SSF89447">
    <property type="entry name" value="AbrB/MazE/MraZ-like"/>
    <property type="match status" value="1"/>
</dbReference>
<proteinExistence type="inferred from homology"/>
<sequence>MSSGTVFTNNRTQNIRIPADMRFPAGVKTVEVRAVGRELIISPVENTWDSFFLASESESEDFMEERADQTQQERESFDD</sequence>
<accession>A0A125PJJ0</accession>
<dbReference type="Pfam" id="PF04014">
    <property type="entry name" value="MazE_antitoxin"/>
    <property type="match status" value="1"/>
</dbReference>
<dbReference type="InterPro" id="IPR037914">
    <property type="entry name" value="SpoVT-AbrB_sf"/>
</dbReference>
<dbReference type="EMBL" id="LRMR01000044">
    <property type="protein sequence ID" value="KWU47765.1"/>
    <property type="molecule type" value="Genomic_DNA"/>
</dbReference>
<reference evidence="6" key="1">
    <citation type="submission" date="2016-01" db="EMBL/GenBank/DDBJ databases">
        <authorList>
            <person name="Gamez R.M."/>
            <person name="Rodriguez F."/>
            <person name="Bernal J.F."/>
            <person name="Agarwala R."/>
            <person name="Landsman D."/>
            <person name="Marino-Ramirez L."/>
        </authorList>
    </citation>
    <scope>NUCLEOTIDE SEQUENCE [LARGE SCALE GENOMIC DNA]</scope>
    <source>
        <strain evidence="6">Ps006</strain>
    </source>
</reference>
<dbReference type="AlphaFoldDB" id="A0A125PJJ0"/>
<dbReference type="NCBIfam" id="NF040493">
    <property type="entry name" value="TA_anti_VapB"/>
    <property type="match status" value="1"/>
</dbReference>
<evidence type="ECO:0000313" key="6">
    <source>
        <dbReference type="Proteomes" id="UP000067111"/>
    </source>
</evidence>
<dbReference type="Proteomes" id="UP000067111">
    <property type="component" value="Unassembled WGS sequence"/>
</dbReference>
<feature type="compositionally biased region" description="Basic and acidic residues" evidence="3">
    <location>
        <begin position="64"/>
        <end position="79"/>
    </location>
</feature>
<dbReference type="InterPro" id="IPR007159">
    <property type="entry name" value="SpoVT-AbrB_dom"/>
</dbReference>
<evidence type="ECO:0000256" key="1">
    <source>
        <dbReference type="ARBA" id="ARBA00007924"/>
    </source>
</evidence>
<comment type="caution">
    <text evidence="5">The sequence shown here is derived from an EMBL/GenBank/DDBJ whole genome shotgun (WGS) entry which is preliminary data.</text>
</comment>